<proteinExistence type="predicted"/>
<dbReference type="Gene3D" id="3.10.310.50">
    <property type="match status" value="1"/>
</dbReference>
<feature type="chain" id="PRO_5021011701" evidence="1">
    <location>
        <begin position="20"/>
        <end position="305"/>
    </location>
</feature>
<gene>
    <name evidence="3" type="ORF">B0I22_1470</name>
</gene>
<dbReference type="OrthoDB" id="1250310at2"/>
<evidence type="ECO:0000313" key="4">
    <source>
        <dbReference type="Proteomes" id="UP000295313"/>
    </source>
</evidence>
<dbReference type="Proteomes" id="UP000295313">
    <property type="component" value="Unassembled WGS sequence"/>
</dbReference>
<dbReference type="EMBL" id="SOEO01000001">
    <property type="protein sequence ID" value="TDX87282.1"/>
    <property type="molecule type" value="Genomic_DNA"/>
</dbReference>
<accession>A0A4R8IAW6</accession>
<dbReference type="AlphaFoldDB" id="A0A4R8IAW6"/>
<name>A0A4R8IAW6_9FLAO</name>
<evidence type="ECO:0000313" key="3">
    <source>
        <dbReference type="EMBL" id="TDX87282.1"/>
    </source>
</evidence>
<evidence type="ECO:0000256" key="1">
    <source>
        <dbReference type="SAM" id="SignalP"/>
    </source>
</evidence>
<dbReference type="PANTHER" id="PTHR30373">
    <property type="entry name" value="UPF0603 PROTEIN YGCG"/>
    <property type="match status" value="1"/>
</dbReference>
<comment type="caution">
    <text evidence="3">The sequence shown here is derived from an EMBL/GenBank/DDBJ whole genome shotgun (WGS) entry which is preliminary data.</text>
</comment>
<feature type="signal peptide" evidence="1">
    <location>
        <begin position="1"/>
        <end position="19"/>
    </location>
</feature>
<dbReference type="PROSITE" id="PS51257">
    <property type="entry name" value="PROKAR_LIPOPROTEIN"/>
    <property type="match status" value="1"/>
</dbReference>
<reference evidence="3 4" key="1">
    <citation type="submission" date="2019-03" db="EMBL/GenBank/DDBJ databases">
        <title>Genomic Encyclopedia of Type Strains, Phase III (KMG-III): the genomes of soil and plant-associated and newly described type strains.</title>
        <authorList>
            <person name="Whitman W."/>
        </authorList>
    </citation>
    <scope>NUCLEOTIDE SEQUENCE [LARGE SCALE GENOMIC DNA]</scope>
    <source>
        <strain evidence="3 4">CGMCC 1.12802</strain>
    </source>
</reference>
<protein>
    <submittedName>
        <fullName evidence="3">TLP18.3/Psb32/MOLO-1 phosphatase superfamily protein</fullName>
    </submittedName>
</protein>
<sequence length="305" mass="34928">MKNHILILLLLCQFFTACSQTPQKLNIPRPKDDVLMRVMAQPKGSVTDFEALFSQSETEELDSLIQDFEKRTTIQIAIVTLNEYYCDKEDFEAYTLLLANTWGIGQKGKDNGVLIAISKQYRQMRIHNGNGIEKILSDEATKQIIDHHFIPKFKENNYFEGTKNGLLALMQTLENKQALQTKSEAFTTELIALIEQKDNTAIAQHIAEKLYCGMCYPSAKSPNGISKELFLKKYIREVFSPELLQRLQRKETQFLANSTDYGDCVIRYTTHRQNENGDGHEGVQFCFWLTEENGKLKLSGLEILP</sequence>
<organism evidence="3 4">
    <name type="scientific">Epilithonimonas xixisoli</name>
    <dbReference type="NCBI Taxonomy" id="1476462"/>
    <lineage>
        <taxon>Bacteria</taxon>
        <taxon>Pseudomonadati</taxon>
        <taxon>Bacteroidota</taxon>
        <taxon>Flavobacteriia</taxon>
        <taxon>Flavobacteriales</taxon>
        <taxon>Weeksellaceae</taxon>
        <taxon>Chryseobacterium group</taxon>
        <taxon>Epilithonimonas</taxon>
    </lineage>
</organism>
<evidence type="ECO:0000259" key="2">
    <source>
        <dbReference type="Pfam" id="PF04536"/>
    </source>
</evidence>
<dbReference type="InterPro" id="IPR007621">
    <property type="entry name" value="TPM_dom"/>
</dbReference>
<feature type="domain" description="TPM" evidence="2">
    <location>
        <begin position="46"/>
        <end position="171"/>
    </location>
</feature>
<dbReference type="PANTHER" id="PTHR30373:SF2">
    <property type="entry name" value="UPF0603 PROTEIN YGCG"/>
    <property type="match status" value="1"/>
</dbReference>
<keyword evidence="4" id="KW-1185">Reference proteome</keyword>
<dbReference type="Pfam" id="PF04536">
    <property type="entry name" value="TPM_phosphatase"/>
    <property type="match status" value="1"/>
</dbReference>
<keyword evidence="1" id="KW-0732">Signal</keyword>